<sequence>MDQIFNTSDIKEADDVLIEKSLAGNKTALEDLIKKHQTWIFNVALNFIGDPDEAADITQDVLVKVVTKLGTFNRKSLFRTWVYKITKNHFLNMKRGKHESGTLTFDVFGQGLDNLKDESLSDYAYEVEEKLLVKEAKLSCMKGMLLCLDREQRLIYILGELFKFSDTLGSEVMEMTKVNFRTKLHRARTQLYNFMDDKCGLVNKKNPCRCARKTAGFIKMGYVDPKSLHFQKNTISTIEKVVEKKTDTYSSKVLNAYQQLFLDHPYLESPEALKAIKKLLSSKSIKETFNLG</sequence>
<comment type="caution">
    <text evidence="6">The sequence shown here is derived from an EMBL/GenBank/DDBJ whole genome shotgun (WGS) entry which is preliminary data.</text>
</comment>
<dbReference type="Proteomes" id="UP001172082">
    <property type="component" value="Unassembled WGS sequence"/>
</dbReference>
<dbReference type="InterPro" id="IPR013325">
    <property type="entry name" value="RNA_pol_sigma_r2"/>
</dbReference>
<accession>A0ABT8KIH6</accession>
<keyword evidence="3" id="KW-0238">DNA-binding</keyword>
<organism evidence="6 7">
    <name type="scientific">Splendidivirga corallicola</name>
    <dbReference type="NCBI Taxonomy" id="3051826"/>
    <lineage>
        <taxon>Bacteria</taxon>
        <taxon>Pseudomonadati</taxon>
        <taxon>Bacteroidota</taxon>
        <taxon>Cytophagia</taxon>
        <taxon>Cytophagales</taxon>
        <taxon>Splendidivirgaceae</taxon>
        <taxon>Splendidivirga</taxon>
    </lineage>
</organism>
<keyword evidence="2" id="KW-0731">Sigma factor</keyword>
<evidence type="ECO:0000259" key="5">
    <source>
        <dbReference type="Pfam" id="PF04542"/>
    </source>
</evidence>
<dbReference type="InterPro" id="IPR039425">
    <property type="entry name" value="RNA_pol_sigma-70-like"/>
</dbReference>
<name>A0ABT8KIH6_9BACT</name>
<dbReference type="InterPro" id="IPR007627">
    <property type="entry name" value="RNA_pol_sigma70_r2"/>
</dbReference>
<evidence type="ECO:0000313" key="6">
    <source>
        <dbReference type="EMBL" id="MDN5200233.1"/>
    </source>
</evidence>
<evidence type="ECO:0000313" key="7">
    <source>
        <dbReference type="Proteomes" id="UP001172082"/>
    </source>
</evidence>
<evidence type="ECO:0000256" key="3">
    <source>
        <dbReference type="ARBA" id="ARBA00023125"/>
    </source>
</evidence>
<keyword evidence="1" id="KW-0805">Transcription regulation</keyword>
<keyword evidence="4" id="KW-0804">Transcription</keyword>
<dbReference type="NCBIfam" id="TIGR02937">
    <property type="entry name" value="sigma70-ECF"/>
    <property type="match status" value="1"/>
</dbReference>
<dbReference type="RefSeq" id="WP_346750259.1">
    <property type="nucleotide sequence ID" value="NZ_JAUJEA010000001.1"/>
</dbReference>
<dbReference type="PANTHER" id="PTHR43133">
    <property type="entry name" value="RNA POLYMERASE ECF-TYPE SIGMA FACTO"/>
    <property type="match status" value="1"/>
</dbReference>
<dbReference type="Pfam" id="PF04542">
    <property type="entry name" value="Sigma70_r2"/>
    <property type="match status" value="1"/>
</dbReference>
<dbReference type="PANTHER" id="PTHR43133:SF8">
    <property type="entry name" value="RNA POLYMERASE SIGMA FACTOR HI_1459-RELATED"/>
    <property type="match status" value="1"/>
</dbReference>
<dbReference type="SUPFAM" id="SSF88946">
    <property type="entry name" value="Sigma2 domain of RNA polymerase sigma factors"/>
    <property type="match status" value="1"/>
</dbReference>
<dbReference type="InterPro" id="IPR014284">
    <property type="entry name" value="RNA_pol_sigma-70_dom"/>
</dbReference>
<reference evidence="6" key="1">
    <citation type="submission" date="2023-06" db="EMBL/GenBank/DDBJ databases">
        <title>Genomic of Parafulvivirga corallium.</title>
        <authorList>
            <person name="Wang G."/>
        </authorList>
    </citation>
    <scope>NUCLEOTIDE SEQUENCE</scope>
    <source>
        <strain evidence="6">BMA10</strain>
    </source>
</reference>
<dbReference type="Gene3D" id="1.10.1740.10">
    <property type="match status" value="1"/>
</dbReference>
<dbReference type="EMBL" id="JAUJEA010000001">
    <property type="protein sequence ID" value="MDN5200233.1"/>
    <property type="molecule type" value="Genomic_DNA"/>
</dbReference>
<proteinExistence type="predicted"/>
<evidence type="ECO:0000256" key="2">
    <source>
        <dbReference type="ARBA" id="ARBA00023082"/>
    </source>
</evidence>
<protein>
    <submittedName>
        <fullName evidence="6">RNA polymerase sigma factor</fullName>
    </submittedName>
</protein>
<keyword evidence="7" id="KW-1185">Reference proteome</keyword>
<evidence type="ECO:0000256" key="4">
    <source>
        <dbReference type="ARBA" id="ARBA00023163"/>
    </source>
</evidence>
<feature type="domain" description="RNA polymerase sigma-70 region 2" evidence="5">
    <location>
        <begin position="32"/>
        <end position="97"/>
    </location>
</feature>
<evidence type="ECO:0000256" key="1">
    <source>
        <dbReference type="ARBA" id="ARBA00023015"/>
    </source>
</evidence>
<gene>
    <name evidence="6" type="ORF">QQ008_02645</name>
</gene>